<feature type="transmembrane region" description="Helical" evidence="7">
    <location>
        <begin position="326"/>
        <end position="346"/>
    </location>
</feature>
<accession>A0A927CEU9</accession>
<dbReference type="AlphaFoldDB" id="A0A927CEU9"/>
<evidence type="ECO:0000256" key="6">
    <source>
        <dbReference type="ARBA" id="ARBA00023136"/>
    </source>
</evidence>
<evidence type="ECO:0000256" key="1">
    <source>
        <dbReference type="ARBA" id="ARBA00004651"/>
    </source>
</evidence>
<feature type="transmembrane region" description="Helical" evidence="7">
    <location>
        <begin position="267"/>
        <end position="289"/>
    </location>
</feature>
<evidence type="ECO:0000256" key="4">
    <source>
        <dbReference type="ARBA" id="ARBA00022692"/>
    </source>
</evidence>
<dbReference type="InterPro" id="IPR011701">
    <property type="entry name" value="MFS"/>
</dbReference>
<dbReference type="SUPFAM" id="SSF103473">
    <property type="entry name" value="MFS general substrate transporter"/>
    <property type="match status" value="1"/>
</dbReference>
<feature type="transmembrane region" description="Helical" evidence="7">
    <location>
        <begin position="233"/>
        <end position="255"/>
    </location>
</feature>
<dbReference type="EMBL" id="JACXJA010000069">
    <property type="protein sequence ID" value="MBD2866773.1"/>
    <property type="molecule type" value="Genomic_DNA"/>
</dbReference>
<evidence type="ECO:0000256" key="2">
    <source>
        <dbReference type="ARBA" id="ARBA00022448"/>
    </source>
</evidence>
<evidence type="ECO:0000256" key="5">
    <source>
        <dbReference type="ARBA" id="ARBA00022989"/>
    </source>
</evidence>
<dbReference type="InterPro" id="IPR036259">
    <property type="entry name" value="MFS_trans_sf"/>
</dbReference>
<feature type="transmembrane region" description="Helical" evidence="7">
    <location>
        <begin position="179"/>
        <end position="196"/>
    </location>
</feature>
<evidence type="ECO:0000256" key="7">
    <source>
        <dbReference type="SAM" id="Phobius"/>
    </source>
</evidence>
<dbReference type="Proteomes" id="UP000639396">
    <property type="component" value="Unassembled WGS sequence"/>
</dbReference>
<dbReference type="CDD" id="cd06173">
    <property type="entry name" value="MFS_MefA_like"/>
    <property type="match status" value="1"/>
</dbReference>
<organism evidence="9 10">
    <name type="scientific">Paenibacillus oceani</name>
    <dbReference type="NCBI Taxonomy" id="2772510"/>
    <lineage>
        <taxon>Bacteria</taxon>
        <taxon>Bacillati</taxon>
        <taxon>Bacillota</taxon>
        <taxon>Bacilli</taxon>
        <taxon>Bacillales</taxon>
        <taxon>Paenibacillaceae</taxon>
        <taxon>Paenibacillus</taxon>
    </lineage>
</organism>
<evidence type="ECO:0000313" key="9">
    <source>
        <dbReference type="EMBL" id="MBD2866773.1"/>
    </source>
</evidence>
<keyword evidence="2" id="KW-0813">Transport</keyword>
<feature type="transmembrane region" description="Helical" evidence="7">
    <location>
        <begin position="149"/>
        <end position="173"/>
    </location>
</feature>
<feature type="transmembrane region" description="Helical" evidence="7">
    <location>
        <begin position="383"/>
        <end position="402"/>
    </location>
</feature>
<keyword evidence="6 7" id="KW-0472">Membrane</keyword>
<feature type="transmembrane region" description="Helical" evidence="7">
    <location>
        <begin position="88"/>
        <end position="109"/>
    </location>
</feature>
<evidence type="ECO:0000256" key="3">
    <source>
        <dbReference type="ARBA" id="ARBA00022475"/>
    </source>
</evidence>
<dbReference type="InterPro" id="IPR020846">
    <property type="entry name" value="MFS_dom"/>
</dbReference>
<comment type="caution">
    <text evidence="9">The sequence shown here is derived from an EMBL/GenBank/DDBJ whole genome shotgun (WGS) entry which is preliminary data.</text>
</comment>
<feature type="transmembrane region" description="Helical" evidence="7">
    <location>
        <begin position="21"/>
        <end position="44"/>
    </location>
</feature>
<protein>
    <submittedName>
        <fullName evidence="9">MFS transporter</fullName>
    </submittedName>
</protein>
<proteinExistence type="predicted"/>
<dbReference type="PANTHER" id="PTHR43266">
    <property type="entry name" value="MACROLIDE-EFFLUX PROTEIN"/>
    <property type="match status" value="1"/>
</dbReference>
<dbReference type="GO" id="GO:0022857">
    <property type="term" value="F:transmembrane transporter activity"/>
    <property type="evidence" value="ECO:0007669"/>
    <property type="project" value="InterPro"/>
</dbReference>
<keyword evidence="4 7" id="KW-0812">Transmembrane</keyword>
<gene>
    <name evidence="9" type="ORF">IDH45_32870</name>
</gene>
<dbReference type="PANTHER" id="PTHR43266:SF8">
    <property type="entry name" value="MACROLIDE-EFFLUX PROTEIN"/>
    <property type="match status" value="1"/>
</dbReference>
<dbReference type="GO" id="GO:0005886">
    <property type="term" value="C:plasma membrane"/>
    <property type="evidence" value="ECO:0007669"/>
    <property type="project" value="UniProtKB-SubCell"/>
</dbReference>
<feature type="transmembrane region" description="Helical" evidence="7">
    <location>
        <begin position="56"/>
        <end position="76"/>
    </location>
</feature>
<dbReference type="Gene3D" id="1.20.1250.20">
    <property type="entry name" value="MFS general substrate transporter like domains"/>
    <property type="match status" value="1"/>
</dbReference>
<reference evidence="9" key="1">
    <citation type="submission" date="2020-09" db="EMBL/GenBank/DDBJ databases">
        <title>A novel bacterium of genus Paenibacillus, isolated from South China Sea.</title>
        <authorList>
            <person name="Huang H."/>
            <person name="Mo K."/>
            <person name="Hu Y."/>
        </authorList>
    </citation>
    <scope>NUCLEOTIDE SEQUENCE</scope>
    <source>
        <strain evidence="9">IB182363</strain>
    </source>
</reference>
<keyword evidence="10" id="KW-1185">Reference proteome</keyword>
<name>A0A927CEU9_9BACL</name>
<feature type="transmembrane region" description="Helical" evidence="7">
    <location>
        <begin position="358"/>
        <end position="377"/>
    </location>
</feature>
<dbReference type="Pfam" id="PF07690">
    <property type="entry name" value="MFS_1"/>
    <property type="match status" value="1"/>
</dbReference>
<dbReference type="PROSITE" id="PS50850">
    <property type="entry name" value="MFS"/>
    <property type="match status" value="1"/>
</dbReference>
<feature type="domain" description="Major facilitator superfamily (MFS) profile" evidence="8">
    <location>
        <begin position="21"/>
        <end position="409"/>
    </location>
</feature>
<sequence length="424" mass="46083">MERLVSEQGAGKAPGLLSNRFIQTIILSNVLLQIGIWVRNFAILLYVAERTNNDPYAISLISVAEFAPIFVFSFIGGTFADRWMPRRTMIWCDLLSAVSVFVVLFAIHFGSWQSVYFVTFISAILSQFSQPSGMRLFKEHVPEQQLQQGMALFQSLMAIFLVLGPMLGTFFYSSFGLEVSVAVMGFVFLLSALVLVRLPKDKVKPAAEAGKGQFRKEFVEGFSYVWKSRVLRMLGVSFLLAGLAVGLAQALNLFIVTERLGKPEKFLQYMLMVNGGAMLIGGGVIAAISKRVQPQVLLAIGMTASALCTVIVGFSTSVPVTLTTQFVNGLVFPCIHIGISTMILKWSHASIVGRVNGVLNPLFMGMMVLSMSFAGALKNAYPLVSIFTVAGILFLIGALAMIPIMKYKSAESSAESLDTASSGA</sequence>
<keyword evidence="5 7" id="KW-1133">Transmembrane helix</keyword>
<comment type="subcellular location">
    <subcellularLocation>
        <location evidence="1">Cell membrane</location>
        <topology evidence="1">Multi-pass membrane protein</topology>
    </subcellularLocation>
</comment>
<evidence type="ECO:0000259" key="8">
    <source>
        <dbReference type="PROSITE" id="PS50850"/>
    </source>
</evidence>
<evidence type="ECO:0000313" key="10">
    <source>
        <dbReference type="Proteomes" id="UP000639396"/>
    </source>
</evidence>
<keyword evidence="3" id="KW-1003">Cell membrane</keyword>
<feature type="transmembrane region" description="Helical" evidence="7">
    <location>
        <begin position="115"/>
        <end position="137"/>
    </location>
</feature>
<feature type="transmembrane region" description="Helical" evidence="7">
    <location>
        <begin position="296"/>
        <end position="314"/>
    </location>
</feature>